<dbReference type="Proteomes" id="UP001322277">
    <property type="component" value="Chromosome 9"/>
</dbReference>
<dbReference type="AlphaFoldDB" id="A0AAX4J0Q7"/>
<dbReference type="KEGG" id="cdet:87950496"/>
<dbReference type="EMBL" id="CP137313">
    <property type="protein sequence ID" value="WQF88982.1"/>
    <property type="molecule type" value="Genomic_DNA"/>
</dbReference>
<name>A0AAX4J0Q7_9PEZI</name>
<sequence>MRSLRPSCWNAFITGVQEDRGGWKGYVTKALGFSNEGL</sequence>
<protein>
    <submittedName>
        <fullName evidence="1">Uncharacterized protein</fullName>
    </submittedName>
</protein>
<accession>A0AAX4J0Q7</accession>
<proteinExistence type="predicted"/>
<dbReference type="GeneID" id="87950496"/>
<dbReference type="RefSeq" id="XP_062786203.1">
    <property type="nucleotide sequence ID" value="XM_062930152.1"/>
</dbReference>
<evidence type="ECO:0000313" key="1">
    <source>
        <dbReference type="EMBL" id="WQF88982.1"/>
    </source>
</evidence>
<organism evidence="1 2">
    <name type="scientific">Colletotrichum destructivum</name>
    <dbReference type="NCBI Taxonomy" id="34406"/>
    <lineage>
        <taxon>Eukaryota</taxon>
        <taxon>Fungi</taxon>
        <taxon>Dikarya</taxon>
        <taxon>Ascomycota</taxon>
        <taxon>Pezizomycotina</taxon>
        <taxon>Sordariomycetes</taxon>
        <taxon>Hypocreomycetidae</taxon>
        <taxon>Glomerellales</taxon>
        <taxon>Glomerellaceae</taxon>
        <taxon>Colletotrichum</taxon>
        <taxon>Colletotrichum destructivum species complex</taxon>
    </lineage>
</organism>
<reference evidence="2" key="1">
    <citation type="journal article" date="2023" name="bioRxiv">
        <title>Complete genome of the Medicago anthracnose fungus, Colletotrichum destructivum, reveals a mini-chromosome-like region within a core chromosome.</title>
        <authorList>
            <person name="Lapalu N."/>
            <person name="Simon A."/>
            <person name="Lu A."/>
            <person name="Plaumann P.-L."/>
            <person name="Amselem J."/>
            <person name="Pigne S."/>
            <person name="Auger A."/>
            <person name="Koch C."/>
            <person name="Dallery J.-F."/>
            <person name="O'Connell R.J."/>
        </authorList>
    </citation>
    <scope>NUCLEOTIDE SEQUENCE [LARGE SCALE GENOMIC DNA]</scope>
    <source>
        <strain evidence="2">CBS 520.97</strain>
    </source>
</reference>
<keyword evidence="2" id="KW-1185">Reference proteome</keyword>
<gene>
    <name evidence="1" type="ORF">CDEST_13996</name>
</gene>
<evidence type="ECO:0000313" key="2">
    <source>
        <dbReference type="Proteomes" id="UP001322277"/>
    </source>
</evidence>